<feature type="compositionally biased region" description="Low complexity" evidence="1">
    <location>
        <begin position="56"/>
        <end position="70"/>
    </location>
</feature>
<evidence type="ECO:0000313" key="2">
    <source>
        <dbReference type="EMBL" id="KAJ5382160.1"/>
    </source>
</evidence>
<dbReference type="GeneID" id="81456984"/>
<feature type="region of interest" description="Disordered" evidence="1">
    <location>
        <begin position="1"/>
        <end position="81"/>
    </location>
</feature>
<organism evidence="2 3">
    <name type="scientific">Penicillium concentricum</name>
    <dbReference type="NCBI Taxonomy" id="293559"/>
    <lineage>
        <taxon>Eukaryota</taxon>
        <taxon>Fungi</taxon>
        <taxon>Dikarya</taxon>
        <taxon>Ascomycota</taxon>
        <taxon>Pezizomycotina</taxon>
        <taxon>Eurotiomycetes</taxon>
        <taxon>Eurotiomycetidae</taxon>
        <taxon>Eurotiales</taxon>
        <taxon>Aspergillaceae</taxon>
        <taxon>Penicillium</taxon>
    </lineage>
</organism>
<accession>A0A9W9SPF3</accession>
<keyword evidence="3" id="KW-1185">Reference proteome</keyword>
<dbReference type="OrthoDB" id="4179406at2759"/>
<protein>
    <submittedName>
        <fullName evidence="2">Uncharacterized protein</fullName>
    </submittedName>
</protein>
<dbReference type="RefSeq" id="XP_056581936.1">
    <property type="nucleotide sequence ID" value="XM_056717801.1"/>
</dbReference>
<proteinExistence type="predicted"/>
<evidence type="ECO:0000313" key="3">
    <source>
        <dbReference type="Proteomes" id="UP001147752"/>
    </source>
</evidence>
<dbReference type="EMBL" id="JAPZBT010000001">
    <property type="protein sequence ID" value="KAJ5382160.1"/>
    <property type="molecule type" value="Genomic_DNA"/>
</dbReference>
<gene>
    <name evidence="2" type="ORF">N7517_000071</name>
</gene>
<comment type="caution">
    <text evidence="2">The sequence shown here is derived from an EMBL/GenBank/DDBJ whole genome shotgun (WGS) entry which is preliminary data.</text>
</comment>
<evidence type="ECO:0000256" key="1">
    <source>
        <dbReference type="SAM" id="MobiDB-lite"/>
    </source>
</evidence>
<sequence length="488" mass="53263">MSTEQPRIPDGPALGESWVIASTSSLKEKDPAKTPNTRHESKATTKPADRPADPASESLTSSTSSSWTISGPELIMPSICETPNPEGSWVEYVRSPKQGSESMRKRRKVSMPIGAKKREQDRTGTKTGDADAGSSAETTKEAGLVVKSKSIFRGHTALARKAINAVLIALILHLLVLPEVVYQTKDLCHISSIKTLYPNSCITLPTTYPPRSAFHSSAIPPEETLTNSQRQLESIFDTALETLTPLSAILKQSESMLADLESQLKSTFPDVRNALDLEFTGSNQAVQTAVWEFDSLRADLRSAIDSLLASRPATEITGTAALDSRLAIQMRRREEYLNRLRSQIRSKADSLNTRFTTLDDHLEAVDGIVAREERRSPIFHKYGSSSDDSSSDRLYSVLDSLPLGPFGAYLFRARSAGDADSNPVALTESSSSAVLSTASTEPTHIPRPAATLALLRVAATHHRPVADSVLRLSRQLKDMQRATWGPTW</sequence>
<dbReference type="Proteomes" id="UP001147752">
    <property type="component" value="Unassembled WGS sequence"/>
</dbReference>
<feature type="compositionally biased region" description="Basic and acidic residues" evidence="1">
    <location>
        <begin position="26"/>
        <end position="52"/>
    </location>
</feature>
<name>A0A9W9SPF3_9EURO</name>
<reference evidence="2" key="1">
    <citation type="submission" date="2022-12" db="EMBL/GenBank/DDBJ databases">
        <authorList>
            <person name="Petersen C."/>
        </authorList>
    </citation>
    <scope>NUCLEOTIDE SEQUENCE</scope>
    <source>
        <strain evidence="2">IBT 3081</strain>
    </source>
</reference>
<reference evidence="2" key="2">
    <citation type="journal article" date="2023" name="IMA Fungus">
        <title>Comparative genomic study of the Penicillium genus elucidates a diverse pangenome and 15 lateral gene transfer events.</title>
        <authorList>
            <person name="Petersen C."/>
            <person name="Sorensen T."/>
            <person name="Nielsen M.R."/>
            <person name="Sondergaard T.E."/>
            <person name="Sorensen J.L."/>
            <person name="Fitzpatrick D.A."/>
            <person name="Frisvad J.C."/>
            <person name="Nielsen K.L."/>
        </authorList>
    </citation>
    <scope>NUCLEOTIDE SEQUENCE</scope>
    <source>
        <strain evidence="2">IBT 3081</strain>
    </source>
</reference>
<feature type="region of interest" description="Disordered" evidence="1">
    <location>
        <begin position="95"/>
        <end position="136"/>
    </location>
</feature>
<dbReference type="AlphaFoldDB" id="A0A9W9SPF3"/>